<proteinExistence type="predicted"/>
<dbReference type="Gene3D" id="1.20.120.20">
    <property type="entry name" value="Apolipoprotein"/>
    <property type="match status" value="1"/>
</dbReference>
<gene>
    <name evidence="3" type="ORF">D1Y85_11975</name>
</gene>
<reference evidence="3 4" key="1">
    <citation type="submission" date="2018-11" db="EMBL/GenBank/DDBJ databases">
        <title>Paraburkholderia sp. DHOA04, isolated from soil.</title>
        <authorList>
            <person name="Gao Z.-H."/>
            <person name="Qiu L.-H."/>
            <person name="Fu J.-C."/>
        </authorList>
    </citation>
    <scope>NUCLEOTIDE SEQUENCE [LARGE SCALE GENOMIC DNA]</scope>
    <source>
        <strain evidence="3 4">DHOA04</strain>
    </source>
</reference>
<evidence type="ECO:0000256" key="1">
    <source>
        <dbReference type="SAM" id="Phobius"/>
    </source>
</evidence>
<keyword evidence="1" id="KW-1133">Transmembrane helix</keyword>
<evidence type="ECO:0000313" key="4">
    <source>
        <dbReference type="Proteomes" id="UP000272778"/>
    </source>
</evidence>
<feature type="transmembrane region" description="Helical" evidence="1">
    <location>
        <begin position="31"/>
        <end position="50"/>
    </location>
</feature>
<feature type="domain" description="DUF802" evidence="2">
    <location>
        <begin position="376"/>
        <end position="428"/>
    </location>
</feature>
<comment type="caution">
    <text evidence="3">The sequence shown here is derived from an EMBL/GenBank/DDBJ whole genome shotgun (WGS) entry which is preliminary data.</text>
</comment>
<feature type="domain" description="DUF802" evidence="2">
    <location>
        <begin position="321"/>
        <end position="373"/>
    </location>
</feature>
<feature type="transmembrane region" description="Helical" evidence="1">
    <location>
        <begin position="158"/>
        <end position="180"/>
    </location>
</feature>
<dbReference type="Pfam" id="PF05650">
    <property type="entry name" value="DUF802"/>
    <property type="match status" value="2"/>
</dbReference>
<dbReference type="Proteomes" id="UP000272778">
    <property type="component" value="Unassembled WGS sequence"/>
</dbReference>
<accession>A0A3N6MRJ9</accession>
<name>A0A3N6MRJ9_9BURK</name>
<dbReference type="AlphaFoldDB" id="A0A3N6MRJ9"/>
<sequence>MSRFRFDLVVFLAGFAAVCWIAFGYLGSNPLALAVTLLIGACYVAGALELRRYAQATATLQQAVASLSEPPATLDAWLDRLHPGLRGPVRLRVMGERVAVPGPALTPYLVGLLVLLGMLGTLLGMVATLKGTGAALQSATDPLAIRASLAAPVKGLGFAFGTSIAGVATSAMLGLMSALARRQRSEAAERLDAKIATTLRVFSHAHQREASFKLLQRQAEAMPVLVDRLQSMMQAIEQQSLALNERQIAMQQHFLGKTEATYAELAGFVARSLKDSATEGARAASAAIRPVVETTMASLKAETAALHGVVTQAVDRQLAGLSGGLETTTAAVSTLWHEALADHRRSNEALAADLRTSLDRYAETFEQRSAGLLDGVAARLDTAAGTVSEKWSAAFALQSSASEKLAAGQAQALSAVAATFEQHASTLLRTVDESHAQLQTRLASSDEARLAAWRDSVASMSATLREHWDGAAVQTADRQQAICDTLERTANAITAQTQAQARDTIDEIARLVQAASEAPRAAAEVVAELRQKLSDSMARDNAMLEERSRLLTTLETLLDAVNHASTQQRSAIDALVGTSADLLERVGKRFTDRVESEVSQLDGIAAQVTRGAVEVASLGDAFGAAVQAFGKSNDKLVTHLQRIEGALDKSLARSDEQLAYYVAQAREVIDLSMLSQRQIMEDLQQLADRRADTAIAAGADAA</sequence>
<keyword evidence="4" id="KW-1185">Reference proteome</keyword>
<feature type="transmembrane region" description="Helical" evidence="1">
    <location>
        <begin position="7"/>
        <end position="25"/>
    </location>
</feature>
<keyword evidence="1" id="KW-0812">Transmembrane</keyword>
<organism evidence="3 4">
    <name type="scientific">Paraburkholderia dinghuensis</name>
    <dbReference type="NCBI Taxonomy" id="2305225"/>
    <lineage>
        <taxon>Bacteria</taxon>
        <taxon>Pseudomonadati</taxon>
        <taxon>Pseudomonadota</taxon>
        <taxon>Betaproteobacteria</taxon>
        <taxon>Burkholderiales</taxon>
        <taxon>Burkholderiaceae</taxon>
        <taxon>Paraburkholderia</taxon>
    </lineage>
</organism>
<keyword evidence="1" id="KW-0472">Membrane</keyword>
<dbReference type="RefSeq" id="WP_124151261.1">
    <property type="nucleotide sequence ID" value="NZ_RQIS01000007.1"/>
</dbReference>
<evidence type="ECO:0000259" key="2">
    <source>
        <dbReference type="Pfam" id="PF05650"/>
    </source>
</evidence>
<dbReference type="OrthoDB" id="6053769at2"/>
<dbReference type="EMBL" id="RQIS01000007">
    <property type="protein sequence ID" value="RQH06584.1"/>
    <property type="molecule type" value="Genomic_DNA"/>
</dbReference>
<evidence type="ECO:0000313" key="3">
    <source>
        <dbReference type="EMBL" id="RQH06584.1"/>
    </source>
</evidence>
<protein>
    <submittedName>
        <fullName evidence="3">DUF802 domain-containing protein</fullName>
    </submittedName>
</protein>
<feature type="transmembrane region" description="Helical" evidence="1">
    <location>
        <begin position="105"/>
        <end position="127"/>
    </location>
</feature>
<dbReference type="InterPro" id="IPR008520">
    <property type="entry name" value="DUF802"/>
</dbReference>